<gene>
    <name evidence="1" type="ORF">CF386_09975</name>
</gene>
<name>A0A220VGK3_9GAMM</name>
<dbReference type="Proteomes" id="UP000242175">
    <property type="component" value="Chromosome small"/>
</dbReference>
<dbReference type="RefSeq" id="WP_089074288.1">
    <property type="nucleotide sequence ID" value="NZ_CBCSAM010000004.1"/>
</dbReference>
<dbReference type="PRINTS" id="PR00081">
    <property type="entry name" value="GDHRDH"/>
</dbReference>
<dbReference type="PANTHER" id="PTHR45458">
    <property type="entry name" value="SHORT-CHAIN DEHYDROGENASE/REDUCTASE SDR"/>
    <property type="match status" value="1"/>
</dbReference>
<dbReference type="SUPFAM" id="SSF51735">
    <property type="entry name" value="NAD(P)-binding Rossmann-fold domains"/>
    <property type="match status" value="1"/>
</dbReference>
<dbReference type="KEGG" id="pmai:CF386_09975"/>
<dbReference type="Pfam" id="PF00106">
    <property type="entry name" value="adh_short"/>
    <property type="match status" value="1"/>
</dbReference>
<dbReference type="CDD" id="cd05325">
    <property type="entry name" value="carb_red_sniffer_like_SDR_c"/>
    <property type="match status" value="1"/>
</dbReference>
<proteinExistence type="predicted"/>
<keyword evidence="2" id="KW-1185">Reference proteome</keyword>
<dbReference type="InterPro" id="IPR052184">
    <property type="entry name" value="SDR_enzymes"/>
</dbReference>
<dbReference type="AlphaFoldDB" id="A0A220VGK3"/>
<dbReference type="EMBL" id="CP022356">
    <property type="protein sequence ID" value="ASK79380.1"/>
    <property type="molecule type" value="Genomic_DNA"/>
</dbReference>
<dbReference type="GO" id="GO:0016616">
    <property type="term" value="F:oxidoreductase activity, acting on the CH-OH group of donors, NAD or NADP as acceptor"/>
    <property type="evidence" value="ECO:0007669"/>
    <property type="project" value="TreeGrafter"/>
</dbReference>
<evidence type="ECO:0000313" key="2">
    <source>
        <dbReference type="Proteomes" id="UP000242175"/>
    </source>
</evidence>
<dbReference type="Gene3D" id="3.40.50.720">
    <property type="entry name" value="NAD(P)-binding Rossmann-like Domain"/>
    <property type="match status" value="1"/>
</dbReference>
<sequence>MNILIIGASRGIGQELARQYSNLDHNVNITIRGKNHDVTRNVTVFSEVDVTCFDSIQKLANSLDDKSIDLLIYNAGIWRDEVLGELNDKSFLETFNTNAVGAFRVASLLKDKLKTNGTLALMTSKMGSIGDNSSGGRYSYRMSKAAMNALGKSLSIDLKDRDIKVLMMHPGWVQTDMGGPNAHLTVEESVKGIINVIQKSAPKDSGKFFNYDGTVISW</sequence>
<dbReference type="PANTHER" id="PTHR45458:SF1">
    <property type="entry name" value="SHORT CHAIN DEHYDROGENASE"/>
    <property type="match status" value="1"/>
</dbReference>
<organism evidence="1 2">
    <name type="scientific">Paraphotobacterium marinum</name>
    <dbReference type="NCBI Taxonomy" id="1755811"/>
    <lineage>
        <taxon>Bacteria</taxon>
        <taxon>Pseudomonadati</taxon>
        <taxon>Pseudomonadota</taxon>
        <taxon>Gammaproteobacteria</taxon>
        <taxon>Vibrionales</taxon>
        <taxon>Vibrionaceae</taxon>
        <taxon>Paraphotobacterium</taxon>
    </lineage>
</organism>
<protein>
    <submittedName>
        <fullName evidence="1">Short-chain dehydrogenase</fullName>
    </submittedName>
</protein>
<evidence type="ECO:0000313" key="1">
    <source>
        <dbReference type="EMBL" id="ASK79380.1"/>
    </source>
</evidence>
<reference evidence="1 2" key="1">
    <citation type="journal article" date="2016" name="Int. J. Syst. Evol. Microbiol.">
        <title>Paraphotobacterium marinum gen. nov., sp. nov., a member of the family Vibrionaceae, isolated from surface seawater.</title>
        <authorList>
            <person name="Huang Z."/>
            <person name="Dong C."/>
            <person name="Shao Z."/>
        </authorList>
    </citation>
    <scope>NUCLEOTIDE SEQUENCE [LARGE SCALE GENOMIC DNA]</scope>
    <source>
        <strain evidence="1 2">NSCS20N07D</strain>
    </source>
</reference>
<dbReference type="OrthoDB" id="5786478at2"/>
<dbReference type="InterPro" id="IPR036291">
    <property type="entry name" value="NAD(P)-bd_dom_sf"/>
</dbReference>
<dbReference type="InterPro" id="IPR002347">
    <property type="entry name" value="SDR_fam"/>
</dbReference>
<accession>A0A220VGK3</accession>